<dbReference type="PRINTS" id="PR00040">
    <property type="entry name" value="HTHMERR"/>
</dbReference>
<protein>
    <submittedName>
        <fullName evidence="3">Nodulation repressor NolA</fullName>
    </submittedName>
</protein>
<dbReference type="SMART" id="SM00422">
    <property type="entry name" value="HTH_MERR"/>
    <property type="match status" value="1"/>
</dbReference>
<organism evidence="3 4">
    <name type="scientific">Bradyrhizobium sacchari</name>
    <dbReference type="NCBI Taxonomy" id="1399419"/>
    <lineage>
        <taxon>Bacteria</taxon>
        <taxon>Pseudomonadati</taxon>
        <taxon>Pseudomonadota</taxon>
        <taxon>Alphaproteobacteria</taxon>
        <taxon>Hyphomicrobiales</taxon>
        <taxon>Nitrobacteraceae</taxon>
        <taxon>Bradyrhizobium</taxon>
    </lineage>
</organism>
<evidence type="ECO:0000256" key="1">
    <source>
        <dbReference type="ARBA" id="ARBA00023125"/>
    </source>
</evidence>
<evidence type="ECO:0000259" key="2">
    <source>
        <dbReference type="PROSITE" id="PS50937"/>
    </source>
</evidence>
<evidence type="ECO:0000313" key="4">
    <source>
        <dbReference type="Proteomes" id="UP000315914"/>
    </source>
</evidence>
<evidence type="ECO:0000313" key="3">
    <source>
        <dbReference type="EMBL" id="TWB67951.1"/>
    </source>
</evidence>
<dbReference type="InterPro" id="IPR000551">
    <property type="entry name" value="MerR-type_HTH_dom"/>
</dbReference>
<feature type="domain" description="HTH merR-type" evidence="2">
    <location>
        <begin position="13"/>
        <end position="82"/>
    </location>
</feature>
<dbReference type="PANTHER" id="PTHR30204:SF90">
    <property type="entry name" value="HTH-TYPE TRANSCRIPTIONAL ACTIVATOR MTA"/>
    <property type="match status" value="1"/>
</dbReference>
<dbReference type="GO" id="GO:0003700">
    <property type="term" value="F:DNA-binding transcription factor activity"/>
    <property type="evidence" value="ECO:0007669"/>
    <property type="project" value="InterPro"/>
</dbReference>
<accession>A0A560HUW5</accession>
<dbReference type="EMBL" id="VITW01000013">
    <property type="protein sequence ID" value="TWB67951.1"/>
    <property type="molecule type" value="Genomic_DNA"/>
</dbReference>
<sequence>MNNMNRATPRRRQWRIGELAEATGVTVRTLHHYEHTGLLAATQRTDGGHRMYDRESVQRVHQIRALRELGFSLIEIRKAMEGTTSLTDLLRKHLERIELQVARATLLRDRLRNMTIDSEVPVSVDELPATLNAMSRVETRSQAARCTCNLAAEREERWRRIRDDLRDCLDRGEHPSGERAKAVAVAARLLISEIAGADSRVSMILKVLARLSAPRSLAGWDPCLMQYLDLALAGLEDQPY</sequence>
<dbReference type="InterPro" id="IPR009061">
    <property type="entry name" value="DNA-bd_dom_put_sf"/>
</dbReference>
<dbReference type="PROSITE" id="PS00552">
    <property type="entry name" value="HTH_MERR_1"/>
    <property type="match status" value="1"/>
</dbReference>
<gene>
    <name evidence="3" type="ORF">FBZ95_11373</name>
</gene>
<dbReference type="PANTHER" id="PTHR30204">
    <property type="entry name" value="REDOX-CYCLING DRUG-SENSING TRANSCRIPTIONAL ACTIVATOR SOXR"/>
    <property type="match status" value="1"/>
</dbReference>
<comment type="caution">
    <text evidence="3">The sequence shown here is derived from an EMBL/GenBank/DDBJ whole genome shotgun (WGS) entry which is preliminary data.</text>
</comment>
<dbReference type="SUPFAM" id="SSF46955">
    <property type="entry name" value="Putative DNA-binding domain"/>
    <property type="match status" value="1"/>
</dbReference>
<dbReference type="Gene3D" id="1.10.1660.10">
    <property type="match status" value="1"/>
</dbReference>
<dbReference type="STRING" id="1399419.A5906_14230"/>
<dbReference type="CDD" id="cd04788">
    <property type="entry name" value="HTH_NolA-AlbR"/>
    <property type="match status" value="1"/>
</dbReference>
<keyword evidence="4" id="KW-1185">Reference proteome</keyword>
<dbReference type="InterPro" id="IPR047057">
    <property type="entry name" value="MerR_fam"/>
</dbReference>
<dbReference type="Proteomes" id="UP000315914">
    <property type="component" value="Unassembled WGS sequence"/>
</dbReference>
<name>A0A560HUW5_9BRAD</name>
<dbReference type="AlphaFoldDB" id="A0A560HUW5"/>
<dbReference type="Pfam" id="PF13411">
    <property type="entry name" value="MerR_1"/>
    <property type="match status" value="1"/>
</dbReference>
<dbReference type="GO" id="GO:0003677">
    <property type="term" value="F:DNA binding"/>
    <property type="evidence" value="ECO:0007669"/>
    <property type="project" value="UniProtKB-KW"/>
</dbReference>
<proteinExistence type="predicted"/>
<reference evidence="3 4" key="1">
    <citation type="submission" date="2019-06" db="EMBL/GenBank/DDBJ databases">
        <title>Genomic Encyclopedia of Type Strains, Phase IV (KMG-V): Genome sequencing to study the core and pangenomes of soil and plant-associated prokaryotes.</title>
        <authorList>
            <person name="Whitman W."/>
        </authorList>
    </citation>
    <scope>NUCLEOTIDE SEQUENCE [LARGE SCALE GENOMIC DNA]</scope>
    <source>
        <strain evidence="3 4">BR 10556</strain>
    </source>
</reference>
<keyword evidence="1" id="KW-0238">DNA-binding</keyword>
<dbReference type="PROSITE" id="PS50937">
    <property type="entry name" value="HTH_MERR_2"/>
    <property type="match status" value="1"/>
</dbReference>